<feature type="region of interest" description="Disordered" evidence="1">
    <location>
        <begin position="610"/>
        <end position="650"/>
    </location>
</feature>
<organism evidence="2 3">
    <name type="scientific">Dioszegia hungarica</name>
    <dbReference type="NCBI Taxonomy" id="4972"/>
    <lineage>
        <taxon>Eukaryota</taxon>
        <taxon>Fungi</taxon>
        <taxon>Dikarya</taxon>
        <taxon>Basidiomycota</taxon>
        <taxon>Agaricomycotina</taxon>
        <taxon>Tremellomycetes</taxon>
        <taxon>Tremellales</taxon>
        <taxon>Bulleribasidiaceae</taxon>
        <taxon>Dioszegia</taxon>
    </lineage>
</organism>
<accession>A0AA38LRX9</accession>
<feature type="region of interest" description="Disordered" evidence="1">
    <location>
        <begin position="1475"/>
        <end position="1502"/>
    </location>
</feature>
<proteinExistence type="predicted"/>
<feature type="compositionally biased region" description="Low complexity" evidence="1">
    <location>
        <begin position="1562"/>
        <end position="1577"/>
    </location>
</feature>
<protein>
    <submittedName>
        <fullName evidence="2">Uncharacterized protein</fullName>
    </submittedName>
</protein>
<dbReference type="InterPro" id="IPR013887">
    <property type="entry name" value="UPF0592"/>
</dbReference>
<feature type="compositionally biased region" description="Low complexity" evidence="1">
    <location>
        <begin position="107"/>
        <end position="135"/>
    </location>
</feature>
<dbReference type="EMBL" id="JAKWFO010000005">
    <property type="protein sequence ID" value="KAI9635052.1"/>
    <property type="molecule type" value="Genomic_DNA"/>
</dbReference>
<feature type="compositionally biased region" description="Polar residues" evidence="1">
    <location>
        <begin position="700"/>
        <end position="716"/>
    </location>
</feature>
<feature type="region of interest" description="Disordered" evidence="1">
    <location>
        <begin position="785"/>
        <end position="886"/>
    </location>
</feature>
<dbReference type="PANTHER" id="PTHR37988:SF1">
    <property type="entry name" value="UPF0592 MEMBRANE PROTEIN C7D4.03C"/>
    <property type="match status" value="1"/>
</dbReference>
<feature type="compositionally biased region" description="Low complexity" evidence="1">
    <location>
        <begin position="1"/>
        <end position="23"/>
    </location>
</feature>
<dbReference type="RefSeq" id="XP_052944829.1">
    <property type="nucleotide sequence ID" value="XM_053087111.1"/>
</dbReference>
<feature type="compositionally biased region" description="Low complexity" evidence="1">
    <location>
        <begin position="1615"/>
        <end position="1633"/>
    </location>
</feature>
<feature type="compositionally biased region" description="Low complexity" evidence="1">
    <location>
        <begin position="444"/>
        <end position="458"/>
    </location>
</feature>
<sequence length="1817" mass="193729">MPSGSARAMQSSRSSRRGAGSSAPKVVLGGGAGILGSQGGERSSYGSSGRKSEELGRASPFLGSTTSPRSPHFPVQFHSPSSPSFPPNISQPPQSSSHARAPSPQPRSTSGNTKSGTSNSSLSTTASTSSRTLKTPHAKADQTRPEVQIASSSGSLEGHASPSPAGMHVLRIKEAPISPTPAQPRKSSLGSGGNNKALPTVSQQPLPPLPPLTAAQLQPQRKIARPVDAASPVVATRREQMGQAGGAKKEHRLSQNWVQIAVPESAAEVAGPSPPRPTANRARSATQIGRLPAVGSVPMKGNTPSPVRPAFDRASTAPLAAPISPTPAREGAGPQGRVSLDQLRSASPTPQPQSQPQPMRQRLNSMSTPPALVLDAAKESKGGSMGMFRSAAVKRGETPPPFVSRRSEDVLRSGSGDKDARGAQQQALGNGTAPGASGEERKSSGLSLKKSSGALKALFNRGASGKGKEKEVTPPMPSTEERSVGMAKSRPSTSTADSRPSFARPRTPSSNSPVIESPRERENSAGRASFSVERSLYPAPPMNRTVSDSAATVLSGASSSAPAQAPRLRAPAREPPAIARLPPPETLSTADSDTSLAYMARNSVVLGDTRPLSMYRDEPPQLSTLPSSESMDFERKPVRGQSEGEGFHPLGLPTVKSLHLLALPDMDLNFDVSFDGIGSSPTTPRKSRKAGAAGSPIPSPQRSRTFRESNQSSPTGQRHRADRRRSRSFDGIGGSTAIGDMWRGQGEGGFIPPNVAKLFGNPSSSSAPLLSKQLVDFSSSPDLSLEQASVQANPPKAASPTLAPSSAESSAMSHDRTPSNASSMNESTASPSPSPPRTPPDVRQAFGPKPVYPTRSASSDSHDARSSSEETGEKTWSTLGKAPSMPLPALPELGPAVIPSMTVTPVSITRAPPPLPRARKLHTKSQRVVPDALTSTKQLAREMETLLQTFKYPSHTTTGAERASMVRTELLTLIVELDKRPVESREDHLNVSMTDAAFQWCEALLFELRVDRAANERGACLEGLAAMLESSCLSEKALQKSRANQSRFTQLMIKAMTFVMGKLGAKGVFHNTLLFSGRFLAFAFFRVPHIAEQLVTVLPPPRGALMRFTRTVLVDSPVLPTSAKPKYPEHLSALCFDDSRSYTARLSNLSADFATHAERSAFLFQPGNWLRRWQSDDSELFPAFYRAYHRQLANYLSPVLEHYEKLDRPVPASILLRAPGYAHLATVFATKCHSYILGSVNAVTTSSSANNFEAQETAGFRGSQKPAVLETANRRIVETLSTFANLRMVMPSSGHVIECDGSQLWGDMIDVWTKSIISKTSLYAPKGVFSLFDLLDGIVDPPFDTLPQTLAAPPLSLLDVPHLIYVIRMILTEGEHALTLVKVIAFVFTHWEVLTARAEDRKELCLGLLLTKELFERLTLFWSQSVRSYVLRLVVFRLGHLHTKAEDGEAHQVEIESVKLLQTSLDRIKKRHDELEPKPATADLEADSHAPLTPLGEGGLSHSRSTITMIQDSPSMGGSSNKAERLLGLGFGMEAKEEEGRIGKATNWFKKRVGGKKGSKGPGSRSPSPSPSMEGSPFLASSSSPKLGAGSPLLRPATTTPKIPQKSGLGSPMFASSSSDSSADSPRESSAPATLPPSTPAMSSSSTGGRKAPPPTILTTHHSPETHLGSSSPAGVAFEFELPTASPRSDAFDPAPPISSPRRQSQPPSPRGPSSPHMSRSFSKRSSLLPPPTASALDSLFGPNQTQQDRGRSGKGSKAVVDVGYPEKKHAYAIRMLAELEDAQKEYDEWWSENGVGRMDGAPPRLTVAWPFHDGDD</sequence>
<feature type="compositionally biased region" description="Basic and acidic residues" evidence="1">
    <location>
        <begin position="860"/>
        <end position="873"/>
    </location>
</feature>
<evidence type="ECO:0000313" key="3">
    <source>
        <dbReference type="Proteomes" id="UP001164286"/>
    </source>
</evidence>
<feature type="compositionally biased region" description="Low complexity" evidence="1">
    <location>
        <begin position="70"/>
        <end position="82"/>
    </location>
</feature>
<keyword evidence="3" id="KW-1185">Reference proteome</keyword>
<feature type="region of interest" description="Disordered" evidence="1">
    <location>
        <begin position="908"/>
        <end position="928"/>
    </location>
</feature>
<feature type="compositionally biased region" description="Low complexity" evidence="1">
    <location>
        <begin position="40"/>
        <end position="49"/>
    </location>
</feature>
<name>A0AA38LRX9_9TREE</name>
<evidence type="ECO:0000313" key="2">
    <source>
        <dbReference type="EMBL" id="KAI9635052.1"/>
    </source>
</evidence>
<feature type="region of interest" description="Disordered" evidence="1">
    <location>
        <begin position="678"/>
        <end position="745"/>
    </location>
</feature>
<feature type="compositionally biased region" description="Low complexity" evidence="1">
    <location>
        <begin position="554"/>
        <end position="580"/>
    </location>
</feature>
<feature type="region of interest" description="Disordered" evidence="1">
    <location>
        <begin position="1546"/>
        <end position="1761"/>
    </location>
</feature>
<reference evidence="2" key="1">
    <citation type="journal article" date="2022" name="G3 (Bethesda)">
        <title>High quality genome of the basidiomycete yeast Dioszegia hungarica PDD-24b-2 isolated from cloud water.</title>
        <authorList>
            <person name="Jarrige D."/>
            <person name="Haridas S."/>
            <person name="Bleykasten-Grosshans C."/>
            <person name="Joly M."/>
            <person name="Nadalig T."/>
            <person name="Sancelme M."/>
            <person name="Vuilleumier S."/>
            <person name="Grigoriev I.V."/>
            <person name="Amato P."/>
            <person name="Bringel F."/>
        </authorList>
    </citation>
    <scope>NUCLEOTIDE SEQUENCE</scope>
    <source>
        <strain evidence="2">PDD-24b-2</strain>
    </source>
</reference>
<feature type="compositionally biased region" description="Polar residues" evidence="1">
    <location>
        <begin position="802"/>
        <end position="826"/>
    </location>
</feature>
<feature type="compositionally biased region" description="Basic residues" evidence="1">
    <location>
        <begin position="717"/>
        <end position="726"/>
    </location>
</feature>
<feature type="region of interest" description="Disordered" evidence="1">
    <location>
        <begin position="264"/>
        <end position="594"/>
    </location>
</feature>
<feature type="region of interest" description="Disordered" evidence="1">
    <location>
        <begin position="1"/>
        <end position="232"/>
    </location>
</feature>
<feature type="compositionally biased region" description="Polar residues" evidence="1">
    <location>
        <begin position="621"/>
        <end position="630"/>
    </location>
</feature>
<dbReference type="Proteomes" id="UP001164286">
    <property type="component" value="Unassembled WGS sequence"/>
</dbReference>
<dbReference type="PANTHER" id="PTHR37988">
    <property type="entry name" value="UPF0592 MEMBRANE PROTEIN C7D4.03C"/>
    <property type="match status" value="1"/>
</dbReference>
<dbReference type="GeneID" id="77726312"/>
<evidence type="ECO:0000256" key="1">
    <source>
        <dbReference type="SAM" id="MobiDB-lite"/>
    </source>
</evidence>
<feature type="compositionally biased region" description="Basic and acidic residues" evidence="1">
    <location>
        <begin position="405"/>
        <end position="421"/>
    </location>
</feature>
<comment type="caution">
    <text evidence="2">The sequence shown here is derived from an EMBL/GenBank/DDBJ whole genome shotgun (WGS) entry which is preliminary data.</text>
</comment>
<feature type="compositionally biased region" description="Gly residues" evidence="1">
    <location>
        <begin position="28"/>
        <end position="39"/>
    </location>
</feature>
<gene>
    <name evidence="2" type="ORF">MKK02DRAFT_25904</name>
</gene>
<feature type="compositionally biased region" description="Basic residues" evidence="1">
    <location>
        <begin position="1549"/>
        <end position="1559"/>
    </location>
</feature>
<dbReference type="Pfam" id="PF08578">
    <property type="entry name" value="DUF1765"/>
    <property type="match status" value="1"/>
</dbReference>